<keyword evidence="6" id="KW-1185">Reference proteome</keyword>
<dbReference type="Proteomes" id="UP000615446">
    <property type="component" value="Unassembled WGS sequence"/>
</dbReference>
<dbReference type="GO" id="GO:0016705">
    <property type="term" value="F:oxidoreductase activity, acting on paired donors, with incorporation or reduction of molecular oxygen"/>
    <property type="evidence" value="ECO:0007669"/>
    <property type="project" value="InterPro"/>
</dbReference>
<organism evidence="4 6">
    <name type="scientific">Rhizophagus clarus</name>
    <dbReference type="NCBI Taxonomy" id="94130"/>
    <lineage>
        <taxon>Eukaryota</taxon>
        <taxon>Fungi</taxon>
        <taxon>Fungi incertae sedis</taxon>
        <taxon>Mucoromycota</taxon>
        <taxon>Glomeromycotina</taxon>
        <taxon>Glomeromycetes</taxon>
        <taxon>Glomerales</taxon>
        <taxon>Glomeraceae</taxon>
        <taxon>Rhizophagus</taxon>
    </lineage>
</organism>
<evidence type="ECO:0000256" key="2">
    <source>
        <dbReference type="PIRSR" id="PIRSR602401-1"/>
    </source>
</evidence>
<reference evidence="5" key="2">
    <citation type="submission" date="2019-10" db="EMBL/GenBank/DDBJ databases">
        <title>Conservation and host-specific expression of non-tandemly repeated heterogenous ribosome RNA gene in arbuscular mycorrhizal fungi.</title>
        <authorList>
            <person name="Maeda T."/>
            <person name="Kobayashi Y."/>
            <person name="Nakagawa T."/>
            <person name="Ezawa T."/>
            <person name="Yamaguchi K."/>
            <person name="Bino T."/>
            <person name="Nishimoto Y."/>
            <person name="Shigenobu S."/>
            <person name="Kawaguchi M."/>
        </authorList>
    </citation>
    <scope>NUCLEOTIDE SEQUENCE</scope>
    <source>
        <strain evidence="5">HR1</strain>
    </source>
</reference>
<keyword evidence="3" id="KW-0812">Transmembrane</keyword>
<protein>
    <submittedName>
        <fullName evidence="5">Cytochrome P450</fullName>
    </submittedName>
</protein>
<dbReference type="InterPro" id="IPR002401">
    <property type="entry name" value="Cyt_P450_E_grp-I"/>
</dbReference>
<dbReference type="PRINTS" id="PR00463">
    <property type="entry name" value="EP450I"/>
</dbReference>
<keyword evidence="2" id="KW-0479">Metal-binding</keyword>
<dbReference type="EMBL" id="BEXD01000868">
    <property type="protein sequence ID" value="GBB90751.1"/>
    <property type="molecule type" value="Genomic_DNA"/>
</dbReference>
<keyword evidence="3" id="KW-1133">Transmembrane helix</keyword>
<evidence type="ECO:0000256" key="1">
    <source>
        <dbReference type="ARBA" id="ARBA00010617"/>
    </source>
</evidence>
<accession>A0A2Z6R1A7</accession>
<comment type="cofactor">
    <cofactor evidence="2">
        <name>heme</name>
        <dbReference type="ChEBI" id="CHEBI:30413"/>
    </cofactor>
</comment>
<comment type="similarity">
    <text evidence="1">Belongs to the cytochrome P450 family.</text>
</comment>
<keyword evidence="3" id="KW-0472">Membrane</keyword>
<dbReference type="GO" id="GO:0020037">
    <property type="term" value="F:heme binding"/>
    <property type="evidence" value="ECO:0007669"/>
    <property type="project" value="InterPro"/>
</dbReference>
<dbReference type="CDD" id="cd11069">
    <property type="entry name" value="CYP_FUM15-like"/>
    <property type="match status" value="1"/>
</dbReference>
<dbReference type="AlphaFoldDB" id="A0A2Z6R1A7"/>
<dbReference type="OrthoDB" id="1470350at2759"/>
<dbReference type="InterPro" id="IPR001128">
    <property type="entry name" value="Cyt_P450"/>
</dbReference>
<dbReference type="PANTHER" id="PTHR24291">
    <property type="entry name" value="CYTOCHROME P450 FAMILY 4"/>
    <property type="match status" value="1"/>
</dbReference>
<feature type="binding site" description="axial binding residue" evidence="2">
    <location>
        <position position="449"/>
    </location>
    <ligand>
        <name>heme</name>
        <dbReference type="ChEBI" id="CHEBI:30413"/>
    </ligand>
    <ligandPart>
        <name>Fe</name>
        <dbReference type="ChEBI" id="CHEBI:18248"/>
    </ligandPart>
</feature>
<reference evidence="4 6" key="1">
    <citation type="submission" date="2017-11" db="EMBL/GenBank/DDBJ databases">
        <title>The genome of Rhizophagus clarus HR1 reveals common genetic basis of auxotrophy among arbuscular mycorrhizal fungi.</title>
        <authorList>
            <person name="Kobayashi Y."/>
        </authorList>
    </citation>
    <scope>NUCLEOTIDE SEQUENCE [LARGE SCALE GENOMIC DNA]</scope>
    <source>
        <strain evidence="4 6">HR1</strain>
    </source>
</reference>
<dbReference type="PANTHER" id="PTHR24291:SF175">
    <property type="entry name" value="CYTOCHROME P450"/>
    <property type="match status" value="1"/>
</dbReference>
<dbReference type="Gene3D" id="1.10.630.10">
    <property type="entry name" value="Cytochrome P450"/>
    <property type="match status" value="1"/>
</dbReference>
<proteinExistence type="inferred from homology"/>
<dbReference type="GO" id="GO:0005506">
    <property type="term" value="F:iron ion binding"/>
    <property type="evidence" value="ECO:0007669"/>
    <property type="project" value="InterPro"/>
</dbReference>
<dbReference type="PRINTS" id="PR00385">
    <property type="entry name" value="P450"/>
</dbReference>
<gene>
    <name evidence="5" type="ORF">RCL2_001673500</name>
    <name evidence="4" type="ORF">RclHR1_01780018</name>
</gene>
<dbReference type="InterPro" id="IPR036396">
    <property type="entry name" value="Cyt_P450_sf"/>
</dbReference>
<comment type="caution">
    <text evidence="4">The sequence shown here is derived from an EMBL/GenBank/DDBJ whole genome shotgun (WGS) entry which is preliminary data.</text>
</comment>
<evidence type="ECO:0000256" key="3">
    <source>
        <dbReference type="SAM" id="Phobius"/>
    </source>
</evidence>
<keyword evidence="2" id="KW-0408">Iron</keyword>
<evidence type="ECO:0000313" key="6">
    <source>
        <dbReference type="Proteomes" id="UP000247702"/>
    </source>
</evidence>
<dbReference type="STRING" id="94130.A0A2Z6R1A7"/>
<dbReference type="Proteomes" id="UP000247702">
    <property type="component" value="Unassembled WGS sequence"/>
</dbReference>
<keyword evidence="2" id="KW-0349">Heme</keyword>
<name>A0A2Z6R1A7_9GLOM</name>
<dbReference type="Pfam" id="PF00067">
    <property type="entry name" value="p450"/>
    <property type="match status" value="1"/>
</dbReference>
<evidence type="ECO:0000313" key="4">
    <source>
        <dbReference type="EMBL" id="GBB90751.1"/>
    </source>
</evidence>
<evidence type="ECO:0000313" key="5">
    <source>
        <dbReference type="EMBL" id="GES89859.1"/>
    </source>
</evidence>
<dbReference type="EMBL" id="BLAL01000191">
    <property type="protein sequence ID" value="GES89859.1"/>
    <property type="molecule type" value="Genomic_DNA"/>
</dbReference>
<sequence>MIDSLPLIFLITLVICYFTYKYYIYPLYFSPLCKIPGPPPDHFLLGNLMQIIKSDVGIPHIAWAEKYGSIVMYRGLLNKPRIFITDSKALQHVMASSVYDYPKPPGFIGDLKPLLGSGILLAEGDTHKRQRKMMNPAFSFTNVKEMIPTFAKVVHIMKDLWIKEIGDNEKSQIDIMPYLSKATLDVIGLVGFNYEFNSLTTKNELAEAYTMVFTPENRRNTLLRIMSNYIPFFNKLPIKFNIRTKEAARIIDQVSNKLVTEKLDKAKLGELEGNDLLTILIKQNEQTDVKEDKMTKHELKNQIMTFLAAGHETTSVAVGWALYFLSKNIEVQNTLRNELLEAFPYKDFIPTFDQINSLEFLNCVVKETLRINPAVPMTIRTAKNDDTINGYMIPKGTPVFLFINTIHRLPSIWGSDASTFKPSRWLDPNLASIQTNYTYIPFLTGPRSCIGNKLALNEIKVMLAILIRNFKFTEIDGFEVKSKLAISLRPDPTIKLWVEKLI</sequence>
<feature type="transmembrane region" description="Helical" evidence="3">
    <location>
        <begin position="7"/>
        <end position="25"/>
    </location>
</feature>
<dbReference type="GO" id="GO:0004497">
    <property type="term" value="F:monooxygenase activity"/>
    <property type="evidence" value="ECO:0007669"/>
    <property type="project" value="InterPro"/>
</dbReference>
<dbReference type="SUPFAM" id="SSF48264">
    <property type="entry name" value="Cytochrome P450"/>
    <property type="match status" value="1"/>
</dbReference>
<dbReference type="InterPro" id="IPR050196">
    <property type="entry name" value="Cytochrome_P450_Monoox"/>
</dbReference>